<proteinExistence type="predicted"/>
<reference evidence="2" key="1">
    <citation type="journal article" date="2019" name="Int. J. Syst. Evol. Microbiol.">
        <title>The Global Catalogue of Microorganisms (GCM) 10K type strain sequencing project: providing services to taxonomists for standard genome sequencing and annotation.</title>
        <authorList>
            <consortium name="The Broad Institute Genomics Platform"/>
            <consortium name="The Broad Institute Genome Sequencing Center for Infectious Disease"/>
            <person name="Wu L."/>
            <person name="Ma J."/>
        </authorList>
    </citation>
    <scope>NUCLEOTIDE SEQUENCE [LARGE SCALE GENOMIC DNA]</scope>
    <source>
        <strain evidence="2">CGMCC 1.15905</strain>
    </source>
</reference>
<dbReference type="EMBL" id="BMKC01000003">
    <property type="protein sequence ID" value="GGA82749.1"/>
    <property type="molecule type" value="Genomic_DNA"/>
</dbReference>
<keyword evidence="2" id="KW-1185">Reference proteome</keyword>
<evidence type="ECO:0000313" key="1">
    <source>
        <dbReference type="EMBL" id="GGA82749.1"/>
    </source>
</evidence>
<name>A0ABQ1HNE7_9GAMM</name>
<protein>
    <submittedName>
        <fullName evidence="1">Uncharacterized protein</fullName>
    </submittedName>
</protein>
<comment type="caution">
    <text evidence="1">The sequence shown here is derived from an EMBL/GenBank/DDBJ whole genome shotgun (WGS) entry which is preliminary data.</text>
</comment>
<evidence type="ECO:0000313" key="2">
    <source>
        <dbReference type="Proteomes" id="UP000623419"/>
    </source>
</evidence>
<accession>A0ABQ1HNE7</accession>
<organism evidence="1 2">
    <name type="scientific">Arenimonas soli</name>
    <dbReference type="NCBI Taxonomy" id="2269504"/>
    <lineage>
        <taxon>Bacteria</taxon>
        <taxon>Pseudomonadati</taxon>
        <taxon>Pseudomonadota</taxon>
        <taxon>Gammaproteobacteria</taxon>
        <taxon>Lysobacterales</taxon>
        <taxon>Lysobacteraceae</taxon>
        <taxon>Arenimonas</taxon>
    </lineage>
</organism>
<gene>
    <name evidence="1" type="ORF">GCM10011521_21290</name>
</gene>
<sequence>MAVVDRSQTSPDGTLTLEVYEADDLVGFRGEAWHTHGDLLVPEYGRTANEARDAFFDSVVADGVVICVNVEREPPHRITVTDDPDGEILAAGQEAIVLRLWSGKVVGGTPRA</sequence>
<dbReference type="Proteomes" id="UP000623419">
    <property type="component" value="Unassembled WGS sequence"/>
</dbReference>